<dbReference type="InterPro" id="IPR007484">
    <property type="entry name" value="Peptidase_M28"/>
</dbReference>
<evidence type="ECO:0000313" key="5">
    <source>
        <dbReference type="Proteomes" id="UP000324595"/>
    </source>
</evidence>
<dbReference type="InterPro" id="IPR040234">
    <property type="entry name" value="QC/QCL"/>
</dbReference>
<dbReference type="PROSITE" id="PS51257">
    <property type="entry name" value="PROKAR_LIPOPROTEIN"/>
    <property type="match status" value="1"/>
</dbReference>
<evidence type="ECO:0000259" key="3">
    <source>
        <dbReference type="Pfam" id="PF04389"/>
    </source>
</evidence>
<dbReference type="Pfam" id="PF04389">
    <property type="entry name" value="Peptidase_M28"/>
    <property type="match status" value="1"/>
</dbReference>
<comment type="caution">
    <text evidence="4">The sequence shown here is derived from an EMBL/GenBank/DDBJ whole genome shotgun (WGS) entry which is preliminary data.</text>
</comment>
<dbReference type="PANTHER" id="PTHR12283:SF6">
    <property type="entry name" value="GLUTAMINYL-PEPTIDE CYCLOTRANSFERASE-RELATED"/>
    <property type="match status" value="1"/>
</dbReference>
<dbReference type="GO" id="GO:0016603">
    <property type="term" value="F:glutaminyl-peptide cyclotransferase activity"/>
    <property type="evidence" value="ECO:0007669"/>
    <property type="project" value="TreeGrafter"/>
</dbReference>
<dbReference type="Gene3D" id="3.40.630.10">
    <property type="entry name" value="Zn peptidases"/>
    <property type="match status" value="1"/>
</dbReference>
<evidence type="ECO:0000256" key="1">
    <source>
        <dbReference type="ARBA" id="ARBA00022679"/>
    </source>
</evidence>
<evidence type="ECO:0000256" key="2">
    <source>
        <dbReference type="ARBA" id="ARBA00023315"/>
    </source>
</evidence>
<dbReference type="Proteomes" id="UP000324595">
    <property type="component" value="Unassembled WGS sequence"/>
</dbReference>
<dbReference type="EMBL" id="VNHY01000001">
    <property type="protein sequence ID" value="TYP95145.1"/>
    <property type="molecule type" value="Genomic_DNA"/>
</dbReference>
<protein>
    <submittedName>
        <fullName evidence="4">Peptidase family M28</fullName>
    </submittedName>
</protein>
<accession>A0A5D3YLW2</accession>
<proteinExistence type="predicted"/>
<feature type="domain" description="Peptidase M28" evidence="3">
    <location>
        <begin position="105"/>
        <end position="320"/>
    </location>
</feature>
<dbReference type="AlphaFoldDB" id="A0A5D3YLW2"/>
<dbReference type="PANTHER" id="PTHR12283">
    <property type="entry name" value="GLUTAMINYL-PEPTIDE CYCLOTRANSFERASE"/>
    <property type="match status" value="1"/>
</dbReference>
<dbReference type="GO" id="GO:0008270">
    <property type="term" value="F:zinc ion binding"/>
    <property type="evidence" value="ECO:0007669"/>
    <property type="project" value="TreeGrafter"/>
</dbReference>
<dbReference type="OrthoDB" id="9773494at2"/>
<dbReference type="RefSeq" id="WP_148897821.1">
    <property type="nucleotide sequence ID" value="NZ_VNHY01000001.1"/>
</dbReference>
<sequence length="329" mass="36709">MSKLRYAIVFLIYGLVIGCGAGCESKNQLTFEKQGRNVPSFNADSAYHFIEQQVTMGPRDPNSKGHKQTKQYLLNKLQSYASDQTVYPQNFSAEGYEGETLELTNIIAAFNPQATDRIMLCAHWDTRPRADRDTINTQEPILGADDGGSGVGVLLELARLFERHNPPIGVDIVLFDGEDYGKEGTLSKYFLGSRYWVKNPPVPGYKPRFGILLDMVGGKAAQFPREEYSMQYAPGLVSEIWGIADNMGYSNLFLDKSGSAVSDDHVIINRELGIPTINIINHTVTSDGAEFAPYWHTHNDDMDIIQKTTLQKVGRVVAELIYNRIETDS</sequence>
<reference evidence="4 5" key="1">
    <citation type="submission" date="2019-07" db="EMBL/GenBank/DDBJ databases">
        <title>Genomic Encyclopedia of Archaeal and Bacterial Type Strains, Phase II (KMG-II): from individual species to whole genera.</title>
        <authorList>
            <person name="Goeker M."/>
        </authorList>
    </citation>
    <scope>NUCLEOTIDE SEQUENCE [LARGE SCALE GENOMIC DNA]</scope>
    <source>
        <strain evidence="4 5">DSM 21935</strain>
    </source>
</reference>
<evidence type="ECO:0000313" key="4">
    <source>
        <dbReference type="EMBL" id="TYP95145.1"/>
    </source>
</evidence>
<gene>
    <name evidence="4" type="ORF">LX73_0440</name>
</gene>
<keyword evidence="5" id="KW-1185">Reference proteome</keyword>
<keyword evidence="1" id="KW-0808">Transferase</keyword>
<name>A0A5D3YLW2_9BACT</name>
<keyword evidence="2" id="KW-0012">Acyltransferase</keyword>
<dbReference type="SUPFAM" id="SSF53187">
    <property type="entry name" value="Zn-dependent exopeptidases"/>
    <property type="match status" value="1"/>
</dbReference>
<organism evidence="4 5">
    <name type="scientific">Fodinibius salinus</name>
    <dbReference type="NCBI Taxonomy" id="860790"/>
    <lineage>
        <taxon>Bacteria</taxon>
        <taxon>Pseudomonadati</taxon>
        <taxon>Balneolota</taxon>
        <taxon>Balneolia</taxon>
        <taxon>Balneolales</taxon>
        <taxon>Balneolaceae</taxon>
        <taxon>Fodinibius</taxon>
    </lineage>
</organism>